<organism evidence="1">
    <name type="scientific">candidate division WOR-3 bacterium</name>
    <dbReference type="NCBI Taxonomy" id="2052148"/>
    <lineage>
        <taxon>Bacteria</taxon>
        <taxon>Bacteria division WOR-3</taxon>
    </lineage>
</organism>
<dbReference type="Gene3D" id="2.130.10.10">
    <property type="entry name" value="YVTN repeat-like/Quinoprotein amine dehydrogenase"/>
    <property type="match status" value="1"/>
</dbReference>
<reference evidence="1" key="1">
    <citation type="journal article" date="2020" name="mSystems">
        <title>Genome- and Community-Level Interaction Insights into Carbon Utilization and Element Cycling Functions of Hydrothermarchaeota in Hydrothermal Sediment.</title>
        <authorList>
            <person name="Zhou Z."/>
            <person name="Liu Y."/>
            <person name="Xu W."/>
            <person name="Pan J."/>
            <person name="Luo Z.H."/>
            <person name="Li M."/>
        </authorList>
    </citation>
    <scope>NUCLEOTIDE SEQUENCE [LARGE SCALE GENOMIC DNA]</scope>
    <source>
        <strain evidence="1">SpSt-774</strain>
    </source>
</reference>
<proteinExistence type="predicted"/>
<dbReference type="EMBL" id="DTGZ01000058">
    <property type="protein sequence ID" value="HGV97290.1"/>
    <property type="molecule type" value="Genomic_DNA"/>
</dbReference>
<protein>
    <recommendedName>
        <fullName evidence="2">SMP-30/Gluconolactonase/LRE-like region domain-containing protein</fullName>
    </recommendedName>
</protein>
<evidence type="ECO:0000313" key="1">
    <source>
        <dbReference type="EMBL" id="HGV97290.1"/>
    </source>
</evidence>
<gene>
    <name evidence="1" type="ORF">ENV60_03210</name>
</gene>
<dbReference type="AlphaFoldDB" id="A0A7C4TDP8"/>
<name>A0A7C4TDP8_UNCW3</name>
<accession>A0A7C4TDP8</accession>
<evidence type="ECO:0008006" key="2">
    <source>
        <dbReference type="Google" id="ProtNLM"/>
    </source>
</evidence>
<dbReference type="SUPFAM" id="SSF101898">
    <property type="entry name" value="NHL repeat"/>
    <property type="match status" value="1"/>
</dbReference>
<sequence length="300" mass="33966">MKGYKPAKIVKEMASNILVPLFICASEFHLHYSRAFRYGKSEDEFGIIIEKEIERTGPCAFTIDNNGNVYIEDPVNGLIKVLNPNEDRIVKMIPIPGGIYDDIGVDEASKVYLLDRGGSEIITIDETGKKEKIFTDKKIHDRACWFSPTPEDLFLISEDFGELTAYGLKGKTVTRGIFSTSGVSYIAEWHDKSTGIVKVLDKTGVIKEIKVKRPNLASFSFLGEDKEGNLYLQIEYCISETKVGLEVIKLNNEGEKIATLKVPENDYYIWTSRLLFVDTEGRIYQVIPKKDCLKINIWTE</sequence>
<comment type="caution">
    <text evidence="1">The sequence shown here is derived from an EMBL/GenBank/DDBJ whole genome shotgun (WGS) entry which is preliminary data.</text>
</comment>
<dbReference type="InterPro" id="IPR015943">
    <property type="entry name" value="WD40/YVTN_repeat-like_dom_sf"/>
</dbReference>